<evidence type="ECO:0000256" key="1">
    <source>
        <dbReference type="SAM" id="Phobius"/>
    </source>
</evidence>
<name>A0ABQ4QNS2_9HYPH</name>
<keyword evidence="1" id="KW-0472">Membrane</keyword>
<keyword evidence="1" id="KW-0812">Transmembrane</keyword>
<dbReference type="SUPFAM" id="SSF141130">
    <property type="entry name" value="Acetamidase/Formamidase-like"/>
    <property type="match status" value="1"/>
</dbReference>
<sequence length="129" mass="13686">MCQGDDPNCAAFAEHRRRFLGDLAPERRAFLKSGFVATGGAVALAAGGLSLVTPALAQTSAGRGPRQATHQMLPANADTVHWGYFSKNLKPQVEIASGDFVTIETLTHQASDDSERMIQGDPGAESVYL</sequence>
<dbReference type="PROSITE" id="PS51318">
    <property type="entry name" value="TAT"/>
    <property type="match status" value="1"/>
</dbReference>
<evidence type="ECO:0008006" key="4">
    <source>
        <dbReference type="Google" id="ProtNLM"/>
    </source>
</evidence>
<dbReference type="Proteomes" id="UP001055117">
    <property type="component" value="Unassembled WGS sequence"/>
</dbReference>
<evidence type="ECO:0000313" key="3">
    <source>
        <dbReference type="Proteomes" id="UP001055117"/>
    </source>
</evidence>
<evidence type="ECO:0000313" key="2">
    <source>
        <dbReference type="EMBL" id="GJD46874.1"/>
    </source>
</evidence>
<dbReference type="Gene3D" id="2.60.120.580">
    <property type="entry name" value="Acetamidase/Formamidase-like domains"/>
    <property type="match status" value="1"/>
</dbReference>
<gene>
    <name evidence="2" type="ORF">AFCDBAGC_4759</name>
</gene>
<comment type="caution">
    <text evidence="2">The sequence shown here is derived from an EMBL/GenBank/DDBJ whole genome shotgun (WGS) entry which is preliminary data.</text>
</comment>
<keyword evidence="3" id="KW-1185">Reference proteome</keyword>
<dbReference type="InterPro" id="IPR006311">
    <property type="entry name" value="TAT_signal"/>
</dbReference>
<organism evidence="2 3">
    <name type="scientific">Methylobacterium cerastii</name>
    <dbReference type="NCBI Taxonomy" id="932741"/>
    <lineage>
        <taxon>Bacteria</taxon>
        <taxon>Pseudomonadati</taxon>
        <taxon>Pseudomonadota</taxon>
        <taxon>Alphaproteobacteria</taxon>
        <taxon>Hyphomicrobiales</taxon>
        <taxon>Methylobacteriaceae</taxon>
        <taxon>Methylobacterium</taxon>
    </lineage>
</organism>
<dbReference type="EMBL" id="BPQG01000097">
    <property type="protein sequence ID" value="GJD46874.1"/>
    <property type="molecule type" value="Genomic_DNA"/>
</dbReference>
<protein>
    <recommendedName>
        <fullName evidence="4">Acetamidase</fullName>
    </recommendedName>
</protein>
<reference evidence="2 3" key="1">
    <citation type="journal article" date="2021" name="Front. Microbiol.">
        <title>Comprehensive Comparative Genomics and Phenotyping of Methylobacterium Species.</title>
        <authorList>
            <person name="Alessa O."/>
            <person name="Ogura Y."/>
            <person name="Fujitani Y."/>
            <person name="Takami H."/>
            <person name="Hayashi T."/>
            <person name="Sahin N."/>
            <person name="Tani A."/>
        </authorList>
    </citation>
    <scope>NUCLEOTIDE SEQUENCE [LARGE SCALE GENOMIC DNA]</scope>
    <source>
        <strain evidence="2 3">DSM 23679</strain>
    </source>
</reference>
<proteinExistence type="predicted"/>
<feature type="transmembrane region" description="Helical" evidence="1">
    <location>
        <begin position="35"/>
        <end position="57"/>
    </location>
</feature>
<dbReference type="PANTHER" id="PTHR31891:SF1">
    <property type="entry name" value="FORMAMIDASE C869.04-RELATED"/>
    <property type="match status" value="1"/>
</dbReference>
<accession>A0ABQ4QNS2</accession>
<dbReference type="PANTHER" id="PTHR31891">
    <property type="entry name" value="FORMAMIDASE C869.04-RELATED"/>
    <property type="match status" value="1"/>
</dbReference>
<keyword evidence="1" id="KW-1133">Transmembrane helix</keyword>
<dbReference type="InterPro" id="IPR004304">
    <property type="entry name" value="FmdA_AmdA"/>
</dbReference>